<organism evidence="1 2">
    <name type="scientific">Fraxinus pennsylvanica</name>
    <dbReference type="NCBI Taxonomy" id="56036"/>
    <lineage>
        <taxon>Eukaryota</taxon>
        <taxon>Viridiplantae</taxon>
        <taxon>Streptophyta</taxon>
        <taxon>Embryophyta</taxon>
        <taxon>Tracheophyta</taxon>
        <taxon>Spermatophyta</taxon>
        <taxon>Magnoliopsida</taxon>
        <taxon>eudicotyledons</taxon>
        <taxon>Gunneridae</taxon>
        <taxon>Pentapetalae</taxon>
        <taxon>asterids</taxon>
        <taxon>lamiids</taxon>
        <taxon>Lamiales</taxon>
        <taxon>Oleaceae</taxon>
        <taxon>Oleeae</taxon>
        <taxon>Fraxinus</taxon>
    </lineage>
</organism>
<accession>A0AAD2E866</accession>
<proteinExistence type="predicted"/>
<keyword evidence="2" id="KW-1185">Reference proteome</keyword>
<dbReference type="AlphaFoldDB" id="A0AAD2E866"/>
<evidence type="ECO:0000313" key="2">
    <source>
        <dbReference type="Proteomes" id="UP000834106"/>
    </source>
</evidence>
<gene>
    <name evidence="1" type="ORF">FPE_LOCUS29857</name>
</gene>
<dbReference type="EMBL" id="OU503054">
    <property type="protein sequence ID" value="CAI9782427.1"/>
    <property type="molecule type" value="Genomic_DNA"/>
</dbReference>
<protein>
    <submittedName>
        <fullName evidence="1">Uncharacterized protein</fullName>
    </submittedName>
</protein>
<reference evidence="1" key="1">
    <citation type="submission" date="2023-05" db="EMBL/GenBank/DDBJ databases">
        <authorList>
            <person name="Huff M."/>
        </authorList>
    </citation>
    <scope>NUCLEOTIDE SEQUENCE</scope>
</reference>
<name>A0AAD2E866_9LAMI</name>
<dbReference type="Proteomes" id="UP000834106">
    <property type="component" value="Chromosome 19"/>
</dbReference>
<evidence type="ECO:0000313" key="1">
    <source>
        <dbReference type="EMBL" id="CAI9782427.1"/>
    </source>
</evidence>
<sequence>MEGKQKYGRTAYDIEGYGSISVLPEHQILDCTDRLFLTIKSPSKFTLSGHPWTPCIGSREIFEVQIMKLKASNEFLLKVMARSLNLRRITFYISKAKVKERQ</sequence>